<keyword evidence="3" id="KW-1185">Reference proteome</keyword>
<evidence type="ECO:0000313" key="2">
    <source>
        <dbReference type="EMBL" id="GGC65683.1"/>
    </source>
</evidence>
<protein>
    <submittedName>
        <fullName evidence="2">Uncharacterized protein</fullName>
    </submittedName>
</protein>
<name>A0A916XDJ6_9ACTN</name>
<evidence type="ECO:0000256" key="1">
    <source>
        <dbReference type="SAM" id="MobiDB-lite"/>
    </source>
</evidence>
<feature type="region of interest" description="Disordered" evidence="1">
    <location>
        <begin position="1"/>
        <end position="20"/>
    </location>
</feature>
<evidence type="ECO:0000313" key="3">
    <source>
        <dbReference type="Proteomes" id="UP000641514"/>
    </source>
</evidence>
<organism evidence="2 3">
    <name type="scientific">Hoyosella rhizosphaerae</name>
    <dbReference type="NCBI Taxonomy" id="1755582"/>
    <lineage>
        <taxon>Bacteria</taxon>
        <taxon>Bacillati</taxon>
        <taxon>Actinomycetota</taxon>
        <taxon>Actinomycetes</taxon>
        <taxon>Mycobacteriales</taxon>
        <taxon>Hoyosellaceae</taxon>
        <taxon>Hoyosella</taxon>
    </lineage>
</organism>
<reference evidence="2" key="2">
    <citation type="submission" date="2020-09" db="EMBL/GenBank/DDBJ databases">
        <authorList>
            <person name="Sun Q."/>
            <person name="Zhou Y."/>
        </authorList>
    </citation>
    <scope>NUCLEOTIDE SEQUENCE</scope>
    <source>
        <strain evidence="2">CGMCC 1.15478</strain>
    </source>
</reference>
<comment type="caution">
    <text evidence="2">The sequence shown here is derived from an EMBL/GenBank/DDBJ whole genome shotgun (WGS) entry which is preliminary data.</text>
</comment>
<reference evidence="2" key="1">
    <citation type="journal article" date="2014" name="Int. J. Syst. Evol. Microbiol.">
        <title>Complete genome sequence of Corynebacterium casei LMG S-19264T (=DSM 44701T), isolated from a smear-ripened cheese.</title>
        <authorList>
            <consortium name="US DOE Joint Genome Institute (JGI-PGF)"/>
            <person name="Walter F."/>
            <person name="Albersmeier A."/>
            <person name="Kalinowski J."/>
            <person name="Ruckert C."/>
        </authorList>
    </citation>
    <scope>NUCLEOTIDE SEQUENCE</scope>
    <source>
        <strain evidence="2">CGMCC 1.15478</strain>
    </source>
</reference>
<accession>A0A916XDJ6</accession>
<proteinExistence type="predicted"/>
<sequence length="118" mass="13321">MSFVAACSSDNNDEGSVEASLEQQSLYNQVCADLNQSLAEMQIVHDQEGLGPVNRTEVADEFLQYMRDPTDWVEEWNATFDDDRMHLNADELAQWDELTTSERDTIERATQDAAAGRC</sequence>
<dbReference type="EMBL" id="BMJH01000002">
    <property type="protein sequence ID" value="GGC65683.1"/>
    <property type="molecule type" value="Genomic_DNA"/>
</dbReference>
<dbReference type="AlphaFoldDB" id="A0A916XDJ6"/>
<gene>
    <name evidence="2" type="ORF">GCM10011410_17730</name>
</gene>
<dbReference type="Proteomes" id="UP000641514">
    <property type="component" value="Unassembled WGS sequence"/>
</dbReference>